<evidence type="ECO:0000256" key="5">
    <source>
        <dbReference type="ARBA" id="ARBA00022679"/>
    </source>
</evidence>
<reference evidence="20 21" key="1">
    <citation type="submission" date="2023-08" db="EMBL/GenBank/DDBJ databases">
        <title>Black Yeasts Isolated from many extreme environments.</title>
        <authorList>
            <person name="Coleine C."/>
            <person name="Stajich J.E."/>
            <person name="Selbmann L."/>
        </authorList>
    </citation>
    <scope>NUCLEOTIDE SEQUENCE [LARGE SCALE GENOMIC DNA]</scope>
    <source>
        <strain evidence="20 21">CCFEE 5792</strain>
    </source>
</reference>
<dbReference type="SUPFAM" id="SSF55874">
    <property type="entry name" value="ATPase domain of HSP90 chaperone/DNA topoisomerase II/histidine kinase"/>
    <property type="match status" value="1"/>
</dbReference>
<evidence type="ECO:0000256" key="4">
    <source>
        <dbReference type="ARBA" id="ARBA00022553"/>
    </source>
</evidence>
<dbReference type="InterPro" id="IPR003594">
    <property type="entry name" value="HATPase_dom"/>
</dbReference>
<evidence type="ECO:0000313" key="21">
    <source>
        <dbReference type="Proteomes" id="UP001358417"/>
    </source>
</evidence>
<feature type="region of interest" description="Disordered" evidence="15">
    <location>
        <begin position="741"/>
        <end position="774"/>
    </location>
</feature>
<feature type="signal peptide" evidence="17">
    <location>
        <begin position="1"/>
        <end position="17"/>
    </location>
</feature>
<evidence type="ECO:0000256" key="17">
    <source>
        <dbReference type="SAM" id="SignalP"/>
    </source>
</evidence>
<comment type="caution">
    <text evidence="20">The sequence shown here is derived from an EMBL/GenBank/DDBJ whole genome shotgun (WGS) entry which is preliminary data.</text>
</comment>
<dbReference type="Gene3D" id="6.10.340.10">
    <property type="match status" value="1"/>
</dbReference>
<dbReference type="Pfam" id="PF02518">
    <property type="entry name" value="HATPase_c"/>
    <property type="match status" value="1"/>
</dbReference>
<protein>
    <recommendedName>
        <fullName evidence="3">histidine kinase</fullName>
        <ecNumber evidence="3">2.7.13.3</ecNumber>
    </recommendedName>
</protein>
<dbReference type="CDD" id="cd00082">
    <property type="entry name" value="HisKA"/>
    <property type="match status" value="1"/>
</dbReference>
<dbReference type="Gene3D" id="1.10.287.130">
    <property type="match status" value="1"/>
</dbReference>
<evidence type="ECO:0000313" key="20">
    <source>
        <dbReference type="EMBL" id="KAK5054025.1"/>
    </source>
</evidence>
<dbReference type="InterPro" id="IPR005467">
    <property type="entry name" value="His_kinase_dom"/>
</dbReference>
<evidence type="ECO:0000256" key="2">
    <source>
        <dbReference type="ARBA" id="ARBA00004370"/>
    </source>
</evidence>
<dbReference type="PROSITE" id="PS50110">
    <property type="entry name" value="RESPONSE_REGULATORY"/>
    <property type="match status" value="1"/>
</dbReference>
<dbReference type="PROSITE" id="PS50109">
    <property type="entry name" value="HIS_KIN"/>
    <property type="match status" value="1"/>
</dbReference>
<evidence type="ECO:0000256" key="1">
    <source>
        <dbReference type="ARBA" id="ARBA00000085"/>
    </source>
</evidence>
<keyword evidence="7" id="KW-0547">Nucleotide-binding</keyword>
<proteinExistence type="predicted"/>
<dbReference type="InterPro" id="IPR036890">
    <property type="entry name" value="HATPase_C_sf"/>
</dbReference>
<dbReference type="GeneID" id="89970203"/>
<feature type="transmembrane region" description="Helical" evidence="16">
    <location>
        <begin position="159"/>
        <end position="182"/>
    </location>
</feature>
<evidence type="ECO:0000256" key="6">
    <source>
        <dbReference type="ARBA" id="ARBA00022692"/>
    </source>
</evidence>
<feature type="region of interest" description="Disordered" evidence="15">
    <location>
        <begin position="513"/>
        <end position="538"/>
    </location>
</feature>
<dbReference type="Proteomes" id="UP001358417">
    <property type="component" value="Unassembled WGS sequence"/>
</dbReference>
<evidence type="ECO:0000259" key="19">
    <source>
        <dbReference type="PROSITE" id="PS50110"/>
    </source>
</evidence>
<feature type="modified residue" description="4-aspartylphosphate" evidence="13">
    <location>
        <position position="840"/>
    </location>
</feature>
<keyword evidence="21" id="KW-1185">Reference proteome</keyword>
<dbReference type="SMART" id="SM00387">
    <property type="entry name" value="HATPase_c"/>
    <property type="match status" value="1"/>
</dbReference>
<keyword evidence="17" id="KW-0732">Signal</keyword>
<dbReference type="CDD" id="cd17546">
    <property type="entry name" value="REC_hyHK_CKI1_RcsC-like"/>
    <property type="match status" value="1"/>
</dbReference>
<dbReference type="CDD" id="cd16922">
    <property type="entry name" value="HATPase_EvgS-ArcB-TorS-like"/>
    <property type="match status" value="1"/>
</dbReference>
<evidence type="ECO:0000256" key="15">
    <source>
        <dbReference type="SAM" id="MobiDB-lite"/>
    </source>
</evidence>
<dbReference type="FunFam" id="1.10.287.130:FF:000004">
    <property type="entry name" value="Ethylene receptor 1"/>
    <property type="match status" value="1"/>
</dbReference>
<dbReference type="AlphaFoldDB" id="A0AAV9NBX0"/>
<dbReference type="SMART" id="SM00388">
    <property type="entry name" value="HisKA"/>
    <property type="match status" value="1"/>
</dbReference>
<keyword evidence="10 16" id="KW-1133">Transmembrane helix</keyword>
<feature type="coiled-coil region" evidence="14">
    <location>
        <begin position="276"/>
        <end position="303"/>
    </location>
</feature>
<dbReference type="GO" id="GO:0000155">
    <property type="term" value="F:phosphorelay sensor kinase activity"/>
    <property type="evidence" value="ECO:0007669"/>
    <property type="project" value="InterPro"/>
</dbReference>
<gene>
    <name evidence="20" type="ORF">LTR84_001987</name>
</gene>
<evidence type="ECO:0000256" key="8">
    <source>
        <dbReference type="ARBA" id="ARBA00022777"/>
    </source>
</evidence>
<dbReference type="GO" id="GO:0009927">
    <property type="term" value="F:histidine phosphotransfer kinase activity"/>
    <property type="evidence" value="ECO:0007669"/>
    <property type="project" value="TreeGrafter"/>
</dbReference>
<evidence type="ECO:0000256" key="14">
    <source>
        <dbReference type="SAM" id="Coils"/>
    </source>
</evidence>
<evidence type="ECO:0000259" key="18">
    <source>
        <dbReference type="PROSITE" id="PS50109"/>
    </source>
</evidence>
<feature type="chain" id="PRO_5043575218" description="histidine kinase" evidence="17">
    <location>
        <begin position="18"/>
        <end position="915"/>
    </location>
</feature>
<dbReference type="EMBL" id="JAVRRD010000011">
    <property type="protein sequence ID" value="KAK5054025.1"/>
    <property type="molecule type" value="Genomic_DNA"/>
</dbReference>
<feature type="region of interest" description="Disordered" evidence="15">
    <location>
        <begin position="656"/>
        <end position="681"/>
    </location>
</feature>
<dbReference type="InterPro" id="IPR004358">
    <property type="entry name" value="Sig_transdc_His_kin-like_C"/>
</dbReference>
<dbReference type="SUPFAM" id="SSF52172">
    <property type="entry name" value="CheY-like"/>
    <property type="match status" value="1"/>
</dbReference>
<evidence type="ECO:0000256" key="3">
    <source>
        <dbReference type="ARBA" id="ARBA00012438"/>
    </source>
</evidence>
<comment type="catalytic activity">
    <reaction evidence="1">
        <text>ATP + protein L-histidine = ADP + protein N-phospho-L-histidine.</text>
        <dbReference type="EC" id="2.7.13.3"/>
    </reaction>
</comment>
<feature type="domain" description="Response regulatory" evidence="19">
    <location>
        <begin position="778"/>
        <end position="905"/>
    </location>
</feature>
<sequence>MFVRSDILGWLTVVLDARVLYSVVTSKVGLGHTGEMVIIGPHEPDNLFAEDVDGRSESQNAEVPLQFVLPPTSNRHPQRAQNPYLPFPMGDYPAILKAWSSINGEINNAGSLMSTHNEENRHIAVGYARIPTDVVDWVVVVGQAYGEAMAPINKLRNTVLACIFGVVGGIAIICFPLAHFAVKPIRALKAATENSILTYESYVPSEKSDTDTENSALEGALLKEKGFASAVRRKPCKTKSRPRQIRSFQIPQKVATRKHIVNDELTDLTSTFNDMADELSLQYNKLEERVKTRTAELEQSRNAARSANEAKTLFIANVSHELRTPLNGIIGMCAVAMQEKDVMRIRQSLKIIYKSSDLLLHLLNDLLTFSRSSYGQRLAIEEGTFRLVDVGTQLISIFEKQARDANVSLRLVFLGTDSSQPRNLDDDAPEDAIVARQNLSDNLPRVNTNVLARGPADTGPLREIGLKGDKNRILQILMNLVSNSLKFTPPKGTVEVRIRYRKLVHASTLPEVSYSNRPTATGEPRKMQDAAANDTASNDSSQIGLVFDFEVEDTGPGIPEHLQQEIFKPFVQGDLALSRKHGGTGLGLAICSQLAEMMGGSIVVKSTVDIGSTFTLSLPLRYTKESVPSISGSLARPPSTKAASVTSSVQFDTFSNRPRAARDVRSTRSAKGSVYSQDRDSQLDAPRLVGFSQPYLVDEGQTGEATDEALDLMEKRHYEYKRSNGVPLATIQSVATPFEKMDAPDFGISTPPPESPKENKTARPSPRPVVSPRPSYSSVLVAEDNSVNQQVILRLLELEKVNNVTIAENGEEAFNKVRDSTSQTSVEGTGTPPFSLIFMDIQMPKMDGIESTRKIRELGFKAPIIALTAFDHETNRNACYEAGMNEFLPKPIRRTALKKILEQFRPSATEDKAPP</sequence>
<organism evidence="20 21">
    <name type="scientific">Exophiala bonariae</name>
    <dbReference type="NCBI Taxonomy" id="1690606"/>
    <lineage>
        <taxon>Eukaryota</taxon>
        <taxon>Fungi</taxon>
        <taxon>Dikarya</taxon>
        <taxon>Ascomycota</taxon>
        <taxon>Pezizomycotina</taxon>
        <taxon>Eurotiomycetes</taxon>
        <taxon>Chaetothyriomycetidae</taxon>
        <taxon>Chaetothyriales</taxon>
        <taxon>Herpotrichiellaceae</taxon>
        <taxon>Exophiala</taxon>
    </lineage>
</organism>
<evidence type="ECO:0000256" key="16">
    <source>
        <dbReference type="SAM" id="Phobius"/>
    </source>
</evidence>
<dbReference type="Gene3D" id="3.30.565.10">
    <property type="entry name" value="Histidine kinase-like ATPase, C-terminal domain"/>
    <property type="match status" value="1"/>
</dbReference>
<evidence type="ECO:0000256" key="9">
    <source>
        <dbReference type="ARBA" id="ARBA00022840"/>
    </source>
</evidence>
<feature type="compositionally biased region" description="Low complexity" evidence="15">
    <location>
        <begin position="529"/>
        <end position="538"/>
    </location>
</feature>
<evidence type="ECO:0000256" key="7">
    <source>
        <dbReference type="ARBA" id="ARBA00022741"/>
    </source>
</evidence>
<keyword evidence="11" id="KW-0902">Two-component regulatory system</keyword>
<dbReference type="SMART" id="SM00448">
    <property type="entry name" value="REC"/>
    <property type="match status" value="1"/>
</dbReference>
<dbReference type="RefSeq" id="XP_064707150.1">
    <property type="nucleotide sequence ID" value="XM_064845605.1"/>
</dbReference>
<dbReference type="PANTHER" id="PTHR43047:SF72">
    <property type="entry name" value="OSMOSENSING HISTIDINE PROTEIN KINASE SLN1"/>
    <property type="match status" value="1"/>
</dbReference>
<keyword evidence="9" id="KW-0067">ATP-binding</keyword>
<name>A0AAV9NBX0_9EURO</name>
<evidence type="ECO:0000256" key="12">
    <source>
        <dbReference type="ARBA" id="ARBA00023136"/>
    </source>
</evidence>
<evidence type="ECO:0000256" key="13">
    <source>
        <dbReference type="PROSITE-ProRule" id="PRU00169"/>
    </source>
</evidence>
<dbReference type="InterPro" id="IPR001789">
    <property type="entry name" value="Sig_transdc_resp-reg_receiver"/>
</dbReference>
<feature type="domain" description="Histidine kinase" evidence="18">
    <location>
        <begin position="317"/>
        <end position="622"/>
    </location>
</feature>
<dbReference type="EC" id="2.7.13.3" evidence="3"/>
<dbReference type="Pfam" id="PF00072">
    <property type="entry name" value="Response_reg"/>
    <property type="match status" value="1"/>
</dbReference>
<feature type="compositionally biased region" description="Polar residues" evidence="15">
    <location>
        <begin position="667"/>
        <end position="676"/>
    </location>
</feature>
<dbReference type="InterPro" id="IPR011006">
    <property type="entry name" value="CheY-like_superfamily"/>
</dbReference>
<keyword evidence="8" id="KW-0418">Kinase</keyword>
<dbReference type="PANTHER" id="PTHR43047">
    <property type="entry name" value="TWO-COMPONENT HISTIDINE PROTEIN KINASE"/>
    <property type="match status" value="1"/>
</dbReference>
<keyword evidence="4 13" id="KW-0597">Phosphoprotein</keyword>
<dbReference type="GO" id="GO:0005524">
    <property type="term" value="F:ATP binding"/>
    <property type="evidence" value="ECO:0007669"/>
    <property type="project" value="UniProtKB-KW"/>
</dbReference>
<evidence type="ECO:0000256" key="10">
    <source>
        <dbReference type="ARBA" id="ARBA00022989"/>
    </source>
</evidence>
<evidence type="ECO:0000256" key="11">
    <source>
        <dbReference type="ARBA" id="ARBA00023012"/>
    </source>
</evidence>
<accession>A0AAV9NBX0</accession>
<keyword evidence="12 16" id="KW-0472">Membrane</keyword>
<keyword evidence="5" id="KW-0808">Transferase</keyword>
<dbReference type="InterPro" id="IPR003661">
    <property type="entry name" value="HisK_dim/P_dom"/>
</dbReference>
<dbReference type="SUPFAM" id="SSF47384">
    <property type="entry name" value="Homodimeric domain of signal transducing histidine kinase"/>
    <property type="match status" value="1"/>
</dbReference>
<dbReference type="GO" id="GO:0005886">
    <property type="term" value="C:plasma membrane"/>
    <property type="evidence" value="ECO:0007669"/>
    <property type="project" value="TreeGrafter"/>
</dbReference>
<dbReference type="PRINTS" id="PR00344">
    <property type="entry name" value="BCTRLSENSOR"/>
</dbReference>
<dbReference type="InterPro" id="IPR036097">
    <property type="entry name" value="HisK_dim/P_sf"/>
</dbReference>
<dbReference type="Gene3D" id="3.40.50.2300">
    <property type="match status" value="1"/>
</dbReference>
<keyword evidence="14" id="KW-0175">Coiled coil</keyword>
<keyword evidence="6 16" id="KW-0812">Transmembrane</keyword>
<dbReference type="Pfam" id="PF00512">
    <property type="entry name" value="HisKA"/>
    <property type="match status" value="1"/>
</dbReference>
<comment type="subcellular location">
    <subcellularLocation>
        <location evidence="2">Membrane</location>
    </subcellularLocation>
</comment>